<organism evidence="7 8">
    <name type="scientific">Torulaspora globosa</name>
    <dbReference type="NCBI Taxonomy" id="48254"/>
    <lineage>
        <taxon>Eukaryota</taxon>
        <taxon>Fungi</taxon>
        <taxon>Dikarya</taxon>
        <taxon>Ascomycota</taxon>
        <taxon>Saccharomycotina</taxon>
        <taxon>Saccharomycetes</taxon>
        <taxon>Saccharomycetales</taxon>
        <taxon>Saccharomycetaceae</taxon>
        <taxon>Torulaspora</taxon>
    </lineage>
</organism>
<comment type="subcellular location">
    <subcellularLocation>
        <location evidence="2">Cytoplasm</location>
    </subcellularLocation>
    <subcellularLocation>
        <location evidence="1">Nucleus</location>
    </subcellularLocation>
</comment>
<keyword evidence="3" id="KW-0963">Cytoplasm</keyword>
<evidence type="ECO:0000256" key="2">
    <source>
        <dbReference type="ARBA" id="ARBA00004496"/>
    </source>
</evidence>
<dbReference type="InterPro" id="IPR038633">
    <property type="entry name" value="Rpn13/ADRM1_Pru_sf"/>
</dbReference>
<accession>A0A7G3ZFV0</accession>
<dbReference type="PROSITE" id="PS51917">
    <property type="entry name" value="PRU"/>
    <property type="match status" value="1"/>
</dbReference>
<dbReference type="GO" id="GO:0005634">
    <property type="term" value="C:nucleus"/>
    <property type="evidence" value="ECO:0007669"/>
    <property type="project" value="UniProtKB-SubCell"/>
</dbReference>
<dbReference type="GO" id="GO:0061133">
    <property type="term" value="F:endopeptidase activator activity"/>
    <property type="evidence" value="ECO:0007669"/>
    <property type="project" value="TreeGrafter"/>
</dbReference>
<dbReference type="OrthoDB" id="340431at2759"/>
<dbReference type="PANTHER" id="PTHR12225:SF0">
    <property type="entry name" value="PROTEASOMAL UBIQUITIN RECEPTOR ADRM1"/>
    <property type="match status" value="1"/>
</dbReference>
<dbReference type="PANTHER" id="PTHR12225">
    <property type="entry name" value="ADHESION REGULATING MOLECULE 1 110 KDA CELL MEMBRANE GLYCOPROTEIN"/>
    <property type="match status" value="1"/>
</dbReference>
<dbReference type="EMBL" id="CP059248">
    <property type="protein sequence ID" value="QLL32386.1"/>
    <property type="molecule type" value="Genomic_DNA"/>
</dbReference>
<evidence type="ECO:0000313" key="7">
    <source>
        <dbReference type="EMBL" id="QLL32386.1"/>
    </source>
</evidence>
<dbReference type="InterPro" id="IPR044868">
    <property type="entry name" value="Rpn13/ADRM1_Pru"/>
</dbReference>
<sequence length="141" mass="16231">MAIEVVKFRAGVCDYDEDSKLCTPVPCQGEIVIKPNEDDDEMGFWDFEWRPLEKPVGRELSTISLILIPGETVWVPVKSSKNGRIFALVFSSNQRYLFWLQDKNPANLSLNELNEKDQQLYDKMTRILNVSDDNDVEMNDA</sequence>
<evidence type="ECO:0000256" key="4">
    <source>
        <dbReference type="ARBA" id="ARBA00022942"/>
    </source>
</evidence>
<keyword evidence="8" id="KW-1185">Reference proteome</keyword>
<dbReference type="GO" id="GO:0005737">
    <property type="term" value="C:cytoplasm"/>
    <property type="evidence" value="ECO:0007669"/>
    <property type="project" value="UniProtKB-SubCell"/>
</dbReference>
<evidence type="ECO:0000259" key="6">
    <source>
        <dbReference type="PROSITE" id="PS51917"/>
    </source>
</evidence>
<evidence type="ECO:0000256" key="5">
    <source>
        <dbReference type="ARBA" id="ARBA00023242"/>
    </source>
</evidence>
<dbReference type="FunFam" id="2.30.29.70:FF:000003">
    <property type="entry name" value="Regulatory particle non-ATPase"/>
    <property type="match status" value="1"/>
</dbReference>
<dbReference type="RefSeq" id="XP_037139061.1">
    <property type="nucleotide sequence ID" value="XM_037283165.1"/>
</dbReference>
<dbReference type="GO" id="GO:0008541">
    <property type="term" value="C:proteasome regulatory particle, lid subcomplex"/>
    <property type="evidence" value="ECO:0007669"/>
    <property type="project" value="TreeGrafter"/>
</dbReference>
<protein>
    <recommendedName>
        <fullName evidence="6">Pru domain-containing protein</fullName>
    </recommendedName>
</protein>
<dbReference type="KEGG" id="tgb:HG536_0C05550"/>
<feature type="domain" description="Pru" evidence="6">
    <location>
        <begin position="1"/>
        <end position="131"/>
    </location>
</feature>
<dbReference type="Proteomes" id="UP000515788">
    <property type="component" value="Chromosome 3"/>
</dbReference>
<dbReference type="InterPro" id="IPR006773">
    <property type="entry name" value="Rpn13/ADRM1"/>
</dbReference>
<name>A0A7G3ZFV0_9SACH</name>
<dbReference type="Gene3D" id="2.30.29.70">
    <property type="entry name" value="Proteasomal ubiquitin receptor Rpn13/ADRM1"/>
    <property type="match status" value="1"/>
</dbReference>
<gene>
    <name evidence="7" type="ORF">HG536_0C05550</name>
</gene>
<keyword evidence="5" id="KW-0539">Nucleus</keyword>
<dbReference type="Pfam" id="PF04683">
    <property type="entry name" value="Rpn13_ADRM1_Pru"/>
    <property type="match status" value="1"/>
</dbReference>
<dbReference type="GeneID" id="59325522"/>
<keyword evidence="4" id="KW-0647">Proteasome</keyword>
<evidence type="ECO:0000313" key="8">
    <source>
        <dbReference type="Proteomes" id="UP000515788"/>
    </source>
</evidence>
<dbReference type="GO" id="GO:0070628">
    <property type="term" value="F:proteasome binding"/>
    <property type="evidence" value="ECO:0007669"/>
    <property type="project" value="TreeGrafter"/>
</dbReference>
<reference evidence="7 8" key="1">
    <citation type="submission" date="2020-06" db="EMBL/GenBank/DDBJ databases">
        <title>The yeast mating-type switching endonuclease HO is a domesticated member of an unorthodox homing genetic element family.</title>
        <authorList>
            <person name="Coughlan A.Y."/>
            <person name="Lombardi L."/>
            <person name="Braun-Galleani S."/>
            <person name="Martos A.R."/>
            <person name="Galeote V."/>
            <person name="Bigey F."/>
            <person name="Dequin S."/>
            <person name="Byrne K.P."/>
            <person name="Wolfe K.H."/>
        </authorList>
    </citation>
    <scope>NUCLEOTIDE SEQUENCE [LARGE SCALE GENOMIC DNA]</scope>
    <source>
        <strain evidence="7 8">CBS764</strain>
    </source>
</reference>
<evidence type="ECO:0000256" key="1">
    <source>
        <dbReference type="ARBA" id="ARBA00004123"/>
    </source>
</evidence>
<evidence type="ECO:0000256" key="3">
    <source>
        <dbReference type="ARBA" id="ARBA00022490"/>
    </source>
</evidence>
<dbReference type="AlphaFoldDB" id="A0A7G3ZFV0"/>
<proteinExistence type="predicted"/>